<sequence>MLWAWIPALFSSTLSAGPDSDLTSQSIWLAVYFCSFFFFFFPELGTEPRALRFLGKRSTTELNPQPLQCIFKVAVFLFIPS</sequence>
<dbReference type="AlphaFoldDB" id="A6IRR9"/>
<evidence type="ECO:0000256" key="1">
    <source>
        <dbReference type="SAM" id="Phobius"/>
    </source>
</evidence>
<keyword evidence="1" id="KW-1133">Transmembrane helix</keyword>
<feature type="chain" id="PRO_5039917953" evidence="2">
    <location>
        <begin position="17"/>
        <end position="81"/>
    </location>
</feature>
<protein>
    <submittedName>
        <fullName evidence="3">RCG52991, isoform CRA_d</fullName>
    </submittedName>
</protein>
<evidence type="ECO:0000313" key="4">
    <source>
        <dbReference type="Proteomes" id="UP000234681"/>
    </source>
</evidence>
<evidence type="ECO:0000256" key="2">
    <source>
        <dbReference type="SAM" id="SignalP"/>
    </source>
</evidence>
<feature type="transmembrane region" description="Helical" evidence="1">
    <location>
        <begin position="25"/>
        <end position="44"/>
    </location>
</feature>
<keyword evidence="1" id="KW-0472">Membrane</keyword>
<evidence type="ECO:0000313" key="3">
    <source>
        <dbReference type="EMBL" id="EDM11422.1"/>
    </source>
</evidence>
<dbReference type="Proteomes" id="UP000234681">
    <property type="component" value="Chromosome 11"/>
</dbReference>
<reference evidence="4" key="1">
    <citation type="submission" date="2005-09" db="EMBL/GenBank/DDBJ databases">
        <authorList>
            <person name="Mural R.J."/>
            <person name="Li P.W."/>
            <person name="Adams M.D."/>
            <person name="Amanatides P.G."/>
            <person name="Baden-Tillson H."/>
            <person name="Barnstead M."/>
            <person name="Chin S.H."/>
            <person name="Dew I."/>
            <person name="Evans C.A."/>
            <person name="Ferriera S."/>
            <person name="Flanigan M."/>
            <person name="Fosler C."/>
            <person name="Glodek A."/>
            <person name="Gu Z."/>
            <person name="Holt R.A."/>
            <person name="Jennings D."/>
            <person name="Kraft C.L."/>
            <person name="Lu F."/>
            <person name="Nguyen T."/>
            <person name="Nusskern D.R."/>
            <person name="Pfannkoch C.M."/>
            <person name="Sitter C."/>
            <person name="Sutton G.G."/>
            <person name="Venter J.C."/>
            <person name="Wang Z."/>
            <person name="Woodage T."/>
            <person name="Zheng X.H."/>
            <person name="Zhong F."/>
        </authorList>
    </citation>
    <scope>NUCLEOTIDE SEQUENCE [LARGE SCALE GENOMIC DNA]</scope>
    <source>
        <strain>BN</strain>
        <strain evidence="4">Sprague-Dawley</strain>
    </source>
</reference>
<proteinExistence type="predicted"/>
<keyword evidence="2" id="KW-0732">Signal</keyword>
<organism evidence="3 4">
    <name type="scientific">Rattus norvegicus</name>
    <name type="common">Rat</name>
    <dbReference type="NCBI Taxonomy" id="10116"/>
    <lineage>
        <taxon>Eukaryota</taxon>
        <taxon>Metazoa</taxon>
        <taxon>Chordata</taxon>
        <taxon>Craniata</taxon>
        <taxon>Vertebrata</taxon>
        <taxon>Euteleostomi</taxon>
        <taxon>Mammalia</taxon>
        <taxon>Eutheria</taxon>
        <taxon>Euarchontoglires</taxon>
        <taxon>Glires</taxon>
        <taxon>Rodentia</taxon>
        <taxon>Myomorpha</taxon>
        <taxon>Muroidea</taxon>
        <taxon>Muridae</taxon>
        <taxon>Murinae</taxon>
        <taxon>Rattus</taxon>
    </lineage>
</organism>
<feature type="signal peptide" evidence="2">
    <location>
        <begin position="1"/>
        <end position="16"/>
    </location>
</feature>
<gene>
    <name evidence="3" type="ORF">rCG_52991</name>
</gene>
<name>A6IRR9_RAT</name>
<accession>A6IRR9</accession>
<dbReference type="EMBL" id="CH473967">
    <property type="protein sequence ID" value="EDM11422.1"/>
    <property type="molecule type" value="Genomic_DNA"/>
</dbReference>
<keyword evidence="1" id="KW-0812">Transmembrane</keyword>